<organism evidence="2 3">
    <name type="scientific">Asaia lannensis NBRC 102526</name>
    <dbReference type="NCBI Taxonomy" id="1307926"/>
    <lineage>
        <taxon>Bacteria</taxon>
        <taxon>Pseudomonadati</taxon>
        <taxon>Pseudomonadota</taxon>
        <taxon>Alphaproteobacteria</taxon>
        <taxon>Acetobacterales</taxon>
        <taxon>Acetobacteraceae</taxon>
        <taxon>Asaia</taxon>
    </lineage>
</organism>
<evidence type="ECO:0000259" key="1">
    <source>
        <dbReference type="Pfam" id="PF14588"/>
    </source>
</evidence>
<gene>
    <name evidence="2" type="ORF">NF685_09550</name>
</gene>
<dbReference type="CDD" id="cd02199">
    <property type="entry name" value="YjgF_YER057c_UK114_like_1"/>
    <property type="match status" value="1"/>
</dbReference>
<dbReference type="Gene3D" id="3.30.1330.40">
    <property type="entry name" value="RutC-like"/>
    <property type="match status" value="1"/>
</dbReference>
<dbReference type="PANTHER" id="PTHR43760:SF1">
    <property type="entry name" value="ENDORIBONUCLEASE L-PSP_CHORISMATE MUTASE-LIKE DOMAIN-CONTAINING PROTEIN"/>
    <property type="match status" value="1"/>
</dbReference>
<dbReference type="InterPro" id="IPR035959">
    <property type="entry name" value="RutC-like_sf"/>
</dbReference>
<protein>
    <submittedName>
        <fullName evidence="2">RidA family protein</fullName>
    </submittedName>
</protein>
<name>A0ABT1CHD9_9PROT</name>
<sequence length="158" mass="16199">MSDTASETPASRLAALGLTLPKAAAPVATYVPVARTGSLLVVSGQLPLAGGTLKATGKLGEDVAPELGRECAELCFLNILAQVQAELGDLSRVKRIVRLGGFIACTPDFTQHATVMNGASDLAVAIFAEAGRHARSTIGVPSLPLDAPVEVEALIEIV</sequence>
<proteinExistence type="predicted"/>
<feature type="domain" description="Endoribonuclease L-PSP/chorismate mutase-like" evidence="1">
    <location>
        <begin position="11"/>
        <end position="149"/>
    </location>
</feature>
<dbReference type="Proteomes" id="UP001523401">
    <property type="component" value="Unassembled WGS sequence"/>
</dbReference>
<keyword evidence="3" id="KW-1185">Reference proteome</keyword>
<dbReference type="EMBL" id="JAMXQU010000006">
    <property type="protein sequence ID" value="MCO6160272.1"/>
    <property type="molecule type" value="Genomic_DNA"/>
</dbReference>
<accession>A0ABT1CHD9</accession>
<dbReference type="Pfam" id="PF14588">
    <property type="entry name" value="YjgF_endoribonc"/>
    <property type="match status" value="1"/>
</dbReference>
<evidence type="ECO:0000313" key="3">
    <source>
        <dbReference type="Proteomes" id="UP001523401"/>
    </source>
</evidence>
<evidence type="ECO:0000313" key="2">
    <source>
        <dbReference type="EMBL" id="MCO6160272.1"/>
    </source>
</evidence>
<dbReference type="InterPro" id="IPR013813">
    <property type="entry name" value="Endoribo_LPSP/chorism_mut-like"/>
</dbReference>
<comment type="caution">
    <text evidence="2">The sequence shown here is derived from an EMBL/GenBank/DDBJ whole genome shotgun (WGS) entry which is preliminary data.</text>
</comment>
<dbReference type="PANTHER" id="PTHR43760">
    <property type="entry name" value="ENDORIBONUCLEASE-RELATED"/>
    <property type="match status" value="1"/>
</dbReference>
<reference evidence="2 3" key="1">
    <citation type="submission" date="2022-06" db="EMBL/GenBank/DDBJ databases">
        <title>Whole-genome of Asaia lannensis strain LMG 27011T.</title>
        <authorList>
            <person name="Sombolestani A."/>
        </authorList>
    </citation>
    <scope>NUCLEOTIDE SEQUENCE [LARGE SCALE GENOMIC DNA]</scope>
    <source>
        <strain evidence="2 3">NBRC 102526</strain>
    </source>
</reference>
<dbReference type="RefSeq" id="WP_222546268.1">
    <property type="nucleotide sequence ID" value="NZ_BAPW01000003.1"/>
</dbReference>
<dbReference type="SUPFAM" id="SSF55298">
    <property type="entry name" value="YjgF-like"/>
    <property type="match status" value="1"/>
</dbReference>